<dbReference type="PANTHER" id="PTHR10209:SF885">
    <property type="entry name" value="2OG-FE(II) OXYGENASE FAMILY, PUTATIVE (AFU_ORTHOLOGUE AFUA_2G00750)-RELATED"/>
    <property type="match status" value="1"/>
</dbReference>
<protein>
    <submittedName>
        <fullName evidence="7">Oxidoreductase</fullName>
    </submittedName>
</protein>
<keyword evidence="8" id="KW-1185">Reference proteome</keyword>
<dbReference type="InterPro" id="IPR026992">
    <property type="entry name" value="DIOX_N"/>
</dbReference>
<dbReference type="GO" id="GO:0044283">
    <property type="term" value="P:small molecule biosynthetic process"/>
    <property type="evidence" value="ECO:0007669"/>
    <property type="project" value="UniProtKB-ARBA"/>
</dbReference>
<accession>A0AA40FC46</accession>
<keyword evidence="4 5" id="KW-0408">Iron</keyword>
<dbReference type="InterPro" id="IPR005123">
    <property type="entry name" value="Oxoglu/Fe-dep_dioxygenase_dom"/>
</dbReference>
<dbReference type="GO" id="GO:0016491">
    <property type="term" value="F:oxidoreductase activity"/>
    <property type="evidence" value="ECO:0007669"/>
    <property type="project" value="UniProtKB-KW"/>
</dbReference>
<dbReference type="PANTHER" id="PTHR10209">
    <property type="entry name" value="OXIDOREDUCTASE, 2OG-FE II OXYGENASE FAMILY PROTEIN"/>
    <property type="match status" value="1"/>
</dbReference>
<dbReference type="Proteomes" id="UP001172155">
    <property type="component" value="Unassembled WGS sequence"/>
</dbReference>
<evidence type="ECO:0000313" key="8">
    <source>
        <dbReference type="Proteomes" id="UP001172155"/>
    </source>
</evidence>
<dbReference type="AlphaFoldDB" id="A0AA40FC46"/>
<evidence type="ECO:0000256" key="5">
    <source>
        <dbReference type="RuleBase" id="RU003682"/>
    </source>
</evidence>
<organism evidence="7 8">
    <name type="scientific">Schizothecium vesticola</name>
    <dbReference type="NCBI Taxonomy" id="314040"/>
    <lineage>
        <taxon>Eukaryota</taxon>
        <taxon>Fungi</taxon>
        <taxon>Dikarya</taxon>
        <taxon>Ascomycota</taxon>
        <taxon>Pezizomycotina</taxon>
        <taxon>Sordariomycetes</taxon>
        <taxon>Sordariomycetidae</taxon>
        <taxon>Sordariales</taxon>
        <taxon>Schizotheciaceae</taxon>
        <taxon>Schizothecium</taxon>
    </lineage>
</organism>
<dbReference type="InterPro" id="IPR044861">
    <property type="entry name" value="IPNS-like_FE2OG_OXY"/>
</dbReference>
<feature type="domain" description="Fe2OG dioxygenase" evidence="6">
    <location>
        <begin position="172"/>
        <end position="286"/>
    </location>
</feature>
<evidence type="ECO:0000259" key="6">
    <source>
        <dbReference type="PROSITE" id="PS51471"/>
    </source>
</evidence>
<proteinExistence type="inferred from homology"/>
<dbReference type="PROSITE" id="PS51471">
    <property type="entry name" value="FE2OG_OXY"/>
    <property type="match status" value="1"/>
</dbReference>
<evidence type="ECO:0000256" key="1">
    <source>
        <dbReference type="ARBA" id="ARBA00008056"/>
    </source>
</evidence>
<evidence type="ECO:0000313" key="7">
    <source>
        <dbReference type="EMBL" id="KAK0755064.1"/>
    </source>
</evidence>
<dbReference type="Pfam" id="PF14226">
    <property type="entry name" value="DIOX_N"/>
    <property type="match status" value="1"/>
</dbReference>
<evidence type="ECO:0000256" key="2">
    <source>
        <dbReference type="ARBA" id="ARBA00022723"/>
    </source>
</evidence>
<dbReference type="Gene3D" id="2.60.120.330">
    <property type="entry name" value="B-lactam Antibiotic, Isopenicillin N Synthase, Chain"/>
    <property type="match status" value="1"/>
</dbReference>
<keyword evidence="3 5" id="KW-0560">Oxidoreductase</keyword>
<keyword evidence="2 5" id="KW-0479">Metal-binding</keyword>
<sequence length="346" mass="37612">MASVIPTLDLALADDAATRPALVGDLRHAVTEVGFLYVVNHGVPDAVVADVIRTLPELFALASEAKDEVALQKSPHFLGYSAAGTETTAGRADRREQFEFATELEASWVQGKPLYERLRGPNQWPSLPSVRPIVETYIAHLTRLAERFLALVCEALGLSSPARDKLFSFLSDQHRLKLIRYPPAPVQEDLASQTQGVGPHKDSSGWWTFLLQASPADTSGGGLQVLRVEGSKESWVSVPPIQGSFVVNIGQVFEVVTHGVCRASTHRVVMAPGAGERYSVAFFQGVKGALTRAKAVGALEGELAGFQRKDVDSLWLEGNDEAWGESQLRTKVRSHGDVGRRFYGEV</sequence>
<comment type="caution">
    <text evidence="7">The sequence shown here is derived from an EMBL/GenBank/DDBJ whole genome shotgun (WGS) entry which is preliminary data.</text>
</comment>
<dbReference type="GO" id="GO:0046872">
    <property type="term" value="F:metal ion binding"/>
    <property type="evidence" value="ECO:0007669"/>
    <property type="project" value="UniProtKB-KW"/>
</dbReference>
<dbReference type="SUPFAM" id="SSF51197">
    <property type="entry name" value="Clavaminate synthase-like"/>
    <property type="match status" value="1"/>
</dbReference>
<dbReference type="Pfam" id="PF03171">
    <property type="entry name" value="2OG-FeII_Oxy"/>
    <property type="match status" value="1"/>
</dbReference>
<dbReference type="InterPro" id="IPR027443">
    <property type="entry name" value="IPNS-like_sf"/>
</dbReference>
<evidence type="ECO:0000256" key="3">
    <source>
        <dbReference type="ARBA" id="ARBA00023002"/>
    </source>
</evidence>
<dbReference type="EMBL" id="JAUKUD010000001">
    <property type="protein sequence ID" value="KAK0755064.1"/>
    <property type="molecule type" value="Genomic_DNA"/>
</dbReference>
<reference evidence="7" key="1">
    <citation type="submission" date="2023-06" db="EMBL/GenBank/DDBJ databases">
        <title>Genome-scale phylogeny and comparative genomics of the fungal order Sordariales.</title>
        <authorList>
            <consortium name="Lawrence Berkeley National Laboratory"/>
            <person name="Hensen N."/>
            <person name="Bonometti L."/>
            <person name="Westerberg I."/>
            <person name="Brannstrom I.O."/>
            <person name="Guillou S."/>
            <person name="Cros-Aarteil S."/>
            <person name="Calhoun S."/>
            <person name="Haridas S."/>
            <person name="Kuo A."/>
            <person name="Mondo S."/>
            <person name="Pangilinan J."/>
            <person name="Riley R."/>
            <person name="LaButti K."/>
            <person name="Andreopoulos B."/>
            <person name="Lipzen A."/>
            <person name="Chen C."/>
            <person name="Yanf M."/>
            <person name="Daum C."/>
            <person name="Ng V."/>
            <person name="Clum A."/>
            <person name="Steindorff A."/>
            <person name="Ohm R."/>
            <person name="Martin F."/>
            <person name="Silar P."/>
            <person name="Natvig D."/>
            <person name="Lalanne C."/>
            <person name="Gautier V."/>
            <person name="Ament-velasquez S.L."/>
            <person name="Kruys A."/>
            <person name="Hutchinson M.I."/>
            <person name="Powell A.J."/>
            <person name="Barry K."/>
            <person name="Miller A.N."/>
            <person name="Grigoriev I.V."/>
            <person name="Debuchy R."/>
            <person name="Gladieux P."/>
            <person name="Thoren M.H."/>
            <person name="Johannesson H."/>
        </authorList>
    </citation>
    <scope>NUCLEOTIDE SEQUENCE</scope>
    <source>
        <strain evidence="7">SMH3187-1</strain>
    </source>
</reference>
<gene>
    <name evidence="7" type="ORF">B0T18DRAFT_52573</name>
</gene>
<name>A0AA40FC46_9PEZI</name>
<comment type="similarity">
    <text evidence="1 5">Belongs to the iron/ascorbate-dependent oxidoreductase family.</text>
</comment>
<evidence type="ECO:0000256" key="4">
    <source>
        <dbReference type="ARBA" id="ARBA00023004"/>
    </source>
</evidence>